<reference evidence="5 6" key="1">
    <citation type="submission" date="2024-11" db="EMBL/GenBank/DDBJ databases">
        <authorList>
            <person name="Heng Y.C."/>
            <person name="Lim A.C.H."/>
            <person name="Lee J.K.Y."/>
            <person name="Kittelmann S."/>
        </authorList>
    </citation>
    <scope>NUCLEOTIDE SEQUENCE [LARGE SCALE GENOMIC DNA]</scope>
    <source>
        <strain evidence="5 6">WILCCON 0114</strain>
    </source>
</reference>
<protein>
    <submittedName>
        <fullName evidence="5">Alpha/beta hydrolase</fullName>
    </submittedName>
</protein>
<dbReference type="SUPFAM" id="SSF53474">
    <property type="entry name" value="alpha/beta-Hydrolases"/>
    <property type="match status" value="1"/>
</dbReference>
<name>A0ABW8TLI2_9CLOT</name>
<organism evidence="5 6">
    <name type="scientific">Clostridium neuense</name>
    <dbReference type="NCBI Taxonomy" id="1728934"/>
    <lineage>
        <taxon>Bacteria</taxon>
        <taxon>Bacillati</taxon>
        <taxon>Bacillota</taxon>
        <taxon>Clostridia</taxon>
        <taxon>Eubacteriales</taxon>
        <taxon>Clostridiaceae</taxon>
        <taxon>Clostridium</taxon>
    </lineage>
</organism>
<dbReference type="GO" id="GO:0016787">
    <property type="term" value="F:hydrolase activity"/>
    <property type="evidence" value="ECO:0007669"/>
    <property type="project" value="UniProtKB-KW"/>
</dbReference>
<evidence type="ECO:0000256" key="2">
    <source>
        <dbReference type="ARBA" id="ARBA00022801"/>
    </source>
</evidence>
<evidence type="ECO:0000256" key="3">
    <source>
        <dbReference type="PROSITE-ProRule" id="PRU10038"/>
    </source>
</evidence>
<dbReference type="InterPro" id="IPR029058">
    <property type="entry name" value="AB_hydrolase_fold"/>
</dbReference>
<accession>A0ABW8TLI2</accession>
<dbReference type="PROSITE" id="PS01174">
    <property type="entry name" value="LIPASE_GDXG_SER"/>
    <property type="match status" value="1"/>
</dbReference>
<evidence type="ECO:0000313" key="6">
    <source>
        <dbReference type="Proteomes" id="UP001623592"/>
    </source>
</evidence>
<evidence type="ECO:0000313" key="5">
    <source>
        <dbReference type="EMBL" id="MFL0252915.1"/>
    </source>
</evidence>
<keyword evidence="6" id="KW-1185">Reference proteome</keyword>
<dbReference type="InterPro" id="IPR050300">
    <property type="entry name" value="GDXG_lipolytic_enzyme"/>
</dbReference>
<proteinExistence type="inferred from homology"/>
<dbReference type="RefSeq" id="WP_406789573.1">
    <property type="nucleotide sequence ID" value="NZ_JBJIAA010000022.1"/>
</dbReference>
<dbReference type="Gene3D" id="3.40.50.1820">
    <property type="entry name" value="alpha/beta hydrolase"/>
    <property type="match status" value="1"/>
</dbReference>
<comment type="caution">
    <text evidence="5">The sequence shown here is derived from an EMBL/GenBank/DDBJ whole genome shotgun (WGS) entry which is preliminary data.</text>
</comment>
<dbReference type="PANTHER" id="PTHR48081:SF8">
    <property type="entry name" value="ALPHA_BETA HYDROLASE FOLD-3 DOMAIN-CONTAINING PROTEIN-RELATED"/>
    <property type="match status" value="1"/>
</dbReference>
<dbReference type="EMBL" id="JBJIAA010000022">
    <property type="protein sequence ID" value="MFL0252915.1"/>
    <property type="molecule type" value="Genomic_DNA"/>
</dbReference>
<gene>
    <name evidence="5" type="ORF">ACJDT4_21135</name>
</gene>
<dbReference type="Pfam" id="PF07859">
    <property type="entry name" value="Abhydrolase_3"/>
    <property type="match status" value="1"/>
</dbReference>
<dbReference type="PANTHER" id="PTHR48081">
    <property type="entry name" value="AB HYDROLASE SUPERFAMILY PROTEIN C4A8.06C"/>
    <property type="match status" value="1"/>
</dbReference>
<evidence type="ECO:0000256" key="1">
    <source>
        <dbReference type="ARBA" id="ARBA00010515"/>
    </source>
</evidence>
<sequence>MPLNPKYNEFLKQDFDKMYDMGVDKVRELYFEMVKAGKGVHKQVGSVEDRIVKTSVRDTRIRIYTPEEKASDGVIIWMHGGGFVLGDIEHGDSTCRELCSRVKCLVISIEYGLCPPQRFPDPQEECYEIVKFIYQNAKKFDINNNKICVAGDSAGGTLTGSICLMARDRQEFPIAFQMPVYACFDWNDMGERKSRRENGKGYRLTQYGIQWFIQFLYKDRIVDGNNELASPLLAKHFDRLPPALVITAEFDIFRDENQDYAQALVDAGGEAEYVCYPGDLHGFLGFKQLGLESPDHCYDLMADRITKAFNKIK</sequence>
<dbReference type="Proteomes" id="UP001623592">
    <property type="component" value="Unassembled WGS sequence"/>
</dbReference>
<keyword evidence="2 5" id="KW-0378">Hydrolase</keyword>
<comment type="similarity">
    <text evidence="1">Belongs to the 'GDXG' lipolytic enzyme family.</text>
</comment>
<feature type="domain" description="Alpha/beta hydrolase fold-3" evidence="4">
    <location>
        <begin position="75"/>
        <end position="284"/>
    </location>
</feature>
<evidence type="ECO:0000259" key="4">
    <source>
        <dbReference type="Pfam" id="PF07859"/>
    </source>
</evidence>
<dbReference type="InterPro" id="IPR013094">
    <property type="entry name" value="AB_hydrolase_3"/>
</dbReference>
<dbReference type="InterPro" id="IPR033140">
    <property type="entry name" value="Lipase_GDXG_put_SER_AS"/>
</dbReference>
<feature type="active site" evidence="3">
    <location>
        <position position="153"/>
    </location>
</feature>